<protein>
    <recommendedName>
        <fullName evidence="4">DUF4367 domain-containing protein</fullName>
    </recommendedName>
</protein>
<name>A0ABX8F5T2_9BACI</name>
<proteinExistence type="predicted"/>
<dbReference type="RefSeq" id="WP_214473948.1">
    <property type="nucleotide sequence ID" value="NZ_CANKUS010000025.1"/>
</dbReference>
<gene>
    <name evidence="2" type="ORF">J1899_12055</name>
</gene>
<evidence type="ECO:0008006" key="4">
    <source>
        <dbReference type="Google" id="ProtNLM"/>
    </source>
</evidence>
<reference evidence="2 3" key="1">
    <citation type="submission" date="2021-03" db="EMBL/GenBank/DDBJ databases">
        <title>The first data on the complete genome of the tetrodotoxin-producing bacterium.</title>
        <authorList>
            <person name="Melnikova D.I."/>
            <person name="Nijland R."/>
            <person name="Magarlamov T.Y."/>
        </authorList>
    </citation>
    <scope>NUCLEOTIDE SEQUENCE [LARGE SCALE GENOMIC DNA]</scope>
    <source>
        <strain evidence="2 3">1839</strain>
    </source>
</reference>
<keyword evidence="1" id="KW-0812">Transmembrane</keyword>
<organism evidence="2 3">
    <name type="scientific">Cytobacillus gottheilii</name>
    <dbReference type="NCBI Taxonomy" id="859144"/>
    <lineage>
        <taxon>Bacteria</taxon>
        <taxon>Bacillati</taxon>
        <taxon>Bacillota</taxon>
        <taxon>Bacilli</taxon>
        <taxon>Bacillales</taxon>
        <taxon>Bacillaceae</taxon>
        <taxon>Cytobacillus</taxon>
    </lineage>
</organism>
<evidence type="ECO:0000256" key="1">
    <source>
        <dbReference type="SAM" id="Phobius"/>
    </source>
</evidence>
<evidence type="ECO:0000313" key="2">
    <source>
        <dbReference type="EMBL" id="QVY59796.1"/>
    </source>
</evidence>
<feature type="transmembrane region" description="Helical" evidence="1">
    <location>
        <begin position="50"/>
        <end position="72"/>
    </location>
</feature>
<keyword evidence="1" id="KW-0472">Membrane</keyword>
<accession>A0ABX8F5T2</accession>
<keyword evidence="3" id="KW-1185">Reference proteome</keyword>
<sequence length="244" mass="27691">MDSHSKNVKKALNTHVFNELDLSQTEIEQFAEMISKKSKQTKKEKKRFKILLPAAAVLFLVFLTGILLNLFISESENQTASIEEKAELIYGEPIVIPEIEGFDILFSAITMLPAQKDQPSNLTISYGKEKGELDSNFNNEQKRKSWEEQQNSILLHGPYTGENVISIQYRKGTVELGGGTGERKIMNGMAVHYEYLQRDAGDFVIAVINSDQSSYSVEMFITNRFTLEDSDKILEEITKQLQNQ</sequence>
<evidence type="ECO:0000313" key="3">
    <source>
        <dbReference type="Proteomes" id="UP000679247"/>
    </source>
</evidence>
<keyword evidence="1" id="KW-1133">Transmembrane helix</keyword>
<dbReference type="Proteomes" id="UP000679247">
    <property type="component" value="Chromosome"/>
</dbReference>
<dbReference type="EMBL" id="CP071709">
    <property type="protein sequence ID" value="QVY59796.1"/>
    <property type="molecule type" value="Genomic_DNA"/>
</dbReference>